<dbReference type="AlphaFoldDB" id="A0AAD2CVE2"/>
<gene>
    <name evidence="2" type="ORF">ECRASSUSDP1_LOCUS14027</name>
</gene>
<evidence type="ECO:0000313" key="2">
    <source>
        <dbReference type="EMBL" id="CAI2372696.1"/>
    </source>
</evidence>
<accession>A0AAD2CVE2</accession>
<evidence type="ECO:0000313" key="3">
    <source>
        <dbReference type="Proteomes" id="UP001295684"/>
    </source>
</evidence>
<feature type="coiled-coil region" evidence="1">
    <location>
        <begin position="67"/>
        <end position="94"/>
    </location>
</feature>
<comment type="caution">
    <text evidence="2">The sequence shown here is derived from an EMBL/GenBank/DDBJ whole genome shotgun (WGS) entry which is preliminary data.</text>
</comment>
<proteinExistence type="predicted"/>
<evidence type="ECO:0000256" key="1">
    <source>
        <dbReference type="SAM" id="Coils"/>
    </source>
</evidence>
<dbReference type="EMBL" id="CAMPGE010013993">
    <property type="protein sequence ID" value="CAI2372696.1"/>
    <property type="molecule type" value="Genomic_DNA"/>
</dbReference>
<dbReference type="Proteomes" id="UP001295684">
    <property type="component" value="Unassembled WGS sequence"/>
</dbReference>
<keyword evidence="3" id="KW-1185">Reference proteome</keyword>
<keyword evidence="1" id="KW-0175">Coiled coil</keyword>
<protein>
    <submittedName>
        <fullName evidence="2">Uncharacterized protein</fullName>
    </submittedName>
</protein>
<name>A0AAD2CVE2_EUPCR</name>
<reference evidence="2" key="1">
    <citation type="submission" date="2023-07" db="EMBL/GenBank/DDBJ databases">
        <authorList>
            <consortium name="AG Swart"/>
            <person name="Singh M."/>
            <person name="Singh A."/>
            <person name="Seah K."/>
            <person name="Emmerich C."/>
        </authorList>
    </citation>
    <scope>NUCLEOTIDE SEQUENCE</scope>
    <source>
        <strain evidence="2">DP1</strain>
    </source>
</reference>
<organism evidence="2 3">
    <name type="scientific">Euplotes crassus</name>
    <dbReference type="NCBI Taxonomy" id="5936"/>
    <lineage>
        <taxon>Eukaryota</taxon>
        <taxon>Sar</taxon>
        <taxon>Alveolata</taxon>
        <taxon>Ciliophora</taxon>
        <taxon>Intramacronucleata</taxon>
        <taxon>Spirotrichea</taxon>
        <taxon>Hypotrichia</taxon>
        <taxon>Euplotida</taxon>
        <taxon>Euplotidae</taxon>
        <taxon>Moneuplotes</taxon>
    </lineage>
</organism>
<sequence length="134" mass="16215">MKQNRVQKRQEKLKQLSEIRQIEIDKCADDMAFLERLMKIAKMKNRKDKIECLKDSDNFFIEDMSQIKEMRTEKASFKKEKQILRNEKKFLKQNIKITSHNLKEMKEINDIAERAIKLKHQMKDFRTVRPNSLS</sequence>